<dbReference type="Pfam" id="PF10160">
    <property type="entry name" value="Tmemb_40"/>
    <property type="match status" value="1"/>
</dbReference>
<comment type="similarity">
    <text evidence="2">Belongs to the UPF0359 family.</text>
</comment>
<feature type="transmembrane region" description="Helical" evidence="7">
    <location>
        <begin position="90"/>
        <end position="110"/>
    </location>
</feature>
<evidence type="ECO:0000256" key="3">
    <source>
        <dbReference type="ARBA" id="ARBA00022692"/>
    </source>
</evidence>
<name>A0ABD3UV15_SINWO</name>
<evidence type="ECO:0000256" key="6">
    <source>
        <dbReference type="SAM" id="MobiDB-lite"/>
    </source>
</evidence>
<feature type="transmembrane region" description="Helical" evidence="7">
    <location>
        <begin position="197"/>
        <end position="219"/>
    </location>
</feature>
<dbReference type="AlphaFoldDB" id="A0ABD3UV15"/>
<dbReference type="PANTHER" id="PTHR15876">
    <property type="entry name" value="TRANSMEMBRANE PROTEIN ADIPOCYTE-ASSOCIATED 1"/>
    <property type="match status" value="1"/>
</dbReference>
<reference evidence="8 9" key="1">
    <citation type="submission" date="2024-11" db="EMBL/GenBank/DDBJ databases">
        <title>Chromosome-level genome assembly of the freshwater bivalve Anodonta woodiana.</title>
        <authorList>
            <person name="Chen X."/>
        </authorList>
    </citation>
    <scope>NUCLEOTIDE SEQUENCE [LARGE SCALE GENOMIC DNA]</scope>
    <source>
        <strain evidence="8">MN2024</strain>
        <tissue evidence="8">Gills</tissue>
    </source>
</reference>
<dbReference type="InterPro" id="IPR018781">
    <property type="entry name" value="TPRA1/CAND2/CAND8"/>
</dbReference>
<evidence type="ECO:0000256" key="7">
    <source>
        <dbReference type="SAM" id="Phobius"/>
    </source>
</evidence>
<sequence length="417" mass="47083">MDSPLLYIQSVTSQQPLSSLHILSDDTIKVYNQEINYAQVPNIMPVPLKLISGNRSENFSNDSVPWPEIVTEPPCQWIMHAEIGNSRVRIWDLIILIPNAMFLLFLLWNLRFAIAKLRSMSSSIFAAFFSLVVVVALISVLRCIVSMTVNAADQAGDIADRALWLVLRFFLLGTELSVVIFGLAFGHLESQTSIRRVLLVTSTIALLYSCTQGILEFLHPDGKFVVKNQNFNIFGHGGMIFWTSSSAFFFVVYSCIVILPWTRLKQKLNLPSKKSFYLYAAILAILNFVQTVGSALLLDTHSNNLDGMCIVDVTTYLYFTFFDPLVYGTFLREFFQVTTPGILFSYKSQMDETEDDDTVSLPYQASNSKDGDDDMDASYDSTHFDRQHGLFTPSINSDVSITSRSLRLDQDYYQNNA</sequence>
<feature type="transmembrane region" description="Helical" evidence="7">
    <location>
        <begin position="276"/>
        <end position="298"/>
    </location>
</feature>
<proteinExistence type="inferred from homology"/>
<dbReference type="GO" id="GO:0016020">
    <property type="term" value="C:membrane"/>
    <property type="evidence" value="ECO:0007669"/>
    <property type="project" value="UniProtKB-SubCell"/>
</dbReference>
<comment type="subcellular location">
    <subcellularLocation>
        <location evidence="1">Membrane</location>
        <topology evidence="1">Multi-pass membrane protein</topology>
    </subcellularLocation>
</comment>
<organism evidence="8 9">
    <name type="scientific">Sinanodonta woodiana</name>
    <name type="common">Chinese pond mussel</name>
    <name type="synonym">Anodonta woodiana</name>
    <dbReference type="NCBI Taxonomy" id="1069815"/>
    <lineage>
        <taxon>Eukaryota</taxon>
        <taxon>Metazoa</taxon>
        <taxon>Spiralia</taxon>
        <taxon>Lophotrochozoa</taxon>
        <taxon>Mollusca</taxon>
        <taxon>Bivalvia</taxon>
        <taxon>Autobranchia</taxon>
        <taxon>Heteroconchia</taxon>
        <taxon>Palaeoheterodonta</taxon>
        <taxon>Unionida</taxon>
        <taxon>Unionoidea</taxon>
        <taxon>Unionidae</taxon>
        <taxon>Unioninae</taxon>
        <taxon>Sinanodonta</taxon>
    </lineage>
</organism>
<evidence type="ECO:0000256" key="2">
    <source>
        <dbReference type="ARBA" id="ARBA00010125"/>
    </source>
</evidence>
<keyword evidence="4 7" id="KW-1133">Transmembrane helix</keyword>
<evidence type="ECO:0000313" key="8">
    <source>
        <dbReference type="EMBL" id="KAL3852601.1"/>
    </source>
</evidence>
<dbReference type="Proteomes" id="UP001634394">
    <property type="component" value="Unassembled WGS sequence"/>
</dbReference>
<evidence type="ECO:0000256" key="4">
    <source>
        <dbReference type="ARBA" id="ARBA00022989"/>
    </source>
</evidence>
<feature type="region of interest" description="Disordered" evidence="6">
    <location>
        <begin position="355"/>
        <end position="378"/>
    </location>
</feature>
<gene>
    <name evidence="8" type="ORF">ACJMK2_016220</name>
</gene>
<feature type="transmembrane region" description="Helical" evidence="7">
    <location>
        <begin position="162"/>
        <end position="185"/>
    </location>
</feature>
<keyword evidence="3 7" id="KW-0812">Transmembrane</keyword>
<keyword evidence="5 7" id="KW-0472">Membrane</keyword>
<evidence type="ECO:0000313" key="9">
    <source>
        <dbReference type="Proteomes" id="UP001634394"/>
    </source>
</evidence>
<feature type="transmembrane region" description="Helical" evidence="7">
    <location>
        <begin position="239"/>
        <end position="264"/>
    </location>
</feature>
<evidence type="ECO:0000256" key="1">
    <source>
        <dbReference type="ARBA" id="ARBA00004141"/>
    </source>
</evidence>
<accession>A0ABD3UV15</accession>
<comment type="caution">
    <text evidence="8">The sequence shown here is derived from an EMBL/GenBank/DDBJ whole genome shotgun (WGS) entry which is preliminary data.</text>
</comment>
<protein>
    <recommendedName>
        <fullName evidence="10">Transmembrane protein adipocyte-associated 1 homolog</fullName>
    </recommendedName>
</protein>
<dbReference type="PANTHER" id="PTHR15876:SF8">
    <property type="entry name" value="TRANSMEMBRANE PROTEIN ADIPOCYTE-ASSOCIATED 1"/>
    <property type="match status" value="1"/>
</dbReference>
<evidence type="ECO:0000256" key="5">
    <source>
        <dbReference type="ARBA" id="ARBA00023136"/>
    </source>
</evidence>
<keyword evidence="9" id="KW-1185">Reference proteome</keyword>
<evidence type="ECO:0008006" key="10">
    <source>
        <dbReference type="Google" id="ProtNLM"/>
    </source>
</evidence>
<feature type="transmembrane region" description="Helical" evidence="7">
    <location>
        <begin position="122"/>
        <end position="142"/>
    </location>
</feature>
<dbReference type="EMBL" id="JBJQND010000015">
    <property type="protein sequence ID" value="KAL3852601.1"/>
    <property type="molecule type" value="Genomic_DNA"/>
</dbReference>